<dbReference type="AlphaFoldDB" id="A0A0D2YED1"/>
<evidence type="ECO:0000313" key="2">
    <source>
        <dbReference type="EnsemblFungi" id="FOXG_14668P0"/>
    </source>
</evidence>
<proteinExistence type="predicted"/>
<sequence length="71" mass="7916">FYRGELSSVQSLNASGSSRVHVGNSYNITHHHRKGSEQDSVKKYLDALRSTDPRDDKARIEQTNGGLLKDS</sequence>
<feature type="compositionally biased region" description="Polar residues" evidence="1">
    <location>
        <begin position="7"/>
        <end position="20"/>
    </location>
</feature>
<dbReference type="Proteomes" id="UP000002489">
    <property type="component" value="Unassembled WGS sequence"/>
</dbReference>
<evidence type="ECO:0000256" key="1">
    <source>
        <dbReference type="SAM" id="MobiDB-lite"/>
    </source>
</evidence>
<feature type="region of interest" description="Disordered" evidence="1">
    <location>
        <begin position="48"/>
        <end position="71"/>
    </location>
</feature>
<reference evidence="3" key="1">
    <citation type="journal article" date="2012" name="Mol. Plant Microbe Interact.">
        <title>A highly conserved effector in Fusarium oxysporum is required for full virulence on Arabidopsis.</title>
        <authorList>
            <person name="Thatcher L.F."/>
            <person name="Gardiner D.M."/>
            <person name="Kazan K."/>
            <person name="Manners J."/>
        </authorList>
    </citation>
    <scope>NUCLEOTIDE SEQUENCE [LARGE SCALE GENOMIC DNA]</scope>
    <source>
        <strain evidence="3">Fo5176</strain>
    </source>
</reference>
<accession>A0A0D2YED1</accession>
<reference evidence="2" key="2">
    <citation type="submission" date="2025-08" db="UniProtKB">
        <authorList>
            <consortium name="EnsemblFungi"/>
        </authorList>
    </citation>
    <scope>IDENTIFICATION</scope>
    <source>
        <strain evidence="2">4287 / CBS 123668 / FGSC 9935 / NRRL 34936</strain>
    </source>
</reference>
<dbReference type="Pfam" id="PF17108">
    <property type="entry name" value="HET-S"/>
    <property type="match status" value="1"/>
</dbReference>
<organism evidence="2 3">
    <name type="scientific">Fusarium oxysporum (strain Fo5176)</name>
    <name type="common">Fusarium vascular wilt</name>
    <dbReference type="NCBI Taxonomy" id="660025"/>
    <lineage>
        <taxon>Eukaryota</taxon>
        <taxon>Fungi</taxon>
        <taxon>Dikarya</taxon>
        <taxon>Ascomycota</taxon>
        <taxon>Pezizomycotina</taxon>
        <taxon>Sordariomycetes</taxon>
        <taxon>Hypocreomycetidae</taxon>
        <taxon>Hypocreales</taxon>
        <taxon>Nectriaceae</taxon>
        <taxon>Fusarium</taxon>
        <taxon>Fusarium oxysporum species complex</taxon>
    </lineage>
</organism>
<dbReference type="EnsemblFungi" id="FOXG_14668T0">
    <property type="protein sequence ID" value="FOXG_14668P0"/>
    <property type="gene ID" value="FOXG_14668"/>
</dbReference>
<gene>
    <name evidence="2" type="primary">28955811</name>
</gene>
<feature type="compositionally biased region" description="Basic and acidic residues" evidence="1">
    <location>
        <begin position="48"/>
        <end position="60"/>
    </location>
</feature>
<protein>
    <submittedName>
        <fullName evidence="2">Uncharacterized protein</fullName>
    </submittedName>
</protein>
<feature type="region of interest" description="Disordered" evidence="1">
    <location>
        <begin position="1"/>
        <end position="20"/>
    </location>
</feature>
<name>A0A0D2YED1_FUSOF</name>
<dbReference type="InterPro" id="IPR031351">
    <property type="entry name" value="NWD2_N"/>
</dbReference>
<dbReference type="VEuPathDB" id="FungiDB:FOXG_14668"/>
<evidence type="ECO:0000313" key="3">
    <source>
        <dbReference type="Proteomes" id="UP000002489"/>
    </source>
</evidence>